<dbReference type="Proteomes" id="UP000053271">
    <property type="component" value="Unassembled WGS sequence"/>
</dbReference>
<comment type="caution">
    <text evidence="2">The sequence shown here is derived from an EMBL/GenBank/DDBJ whole genome shotgun (WGS) entry which is preliminary data.</text>
</comment>
<reference evidence="2 3" key="1">
    <citation type="submission" date="2015-10" db="EMBL/GenBank/DDBJ databases">
        <title>Draft genome sequence of Streptomyces longwoodensis DSM 41677, type strain for the species Streptomyces longwoodensis.</title>
        <authorList>
            <person name="Ruckert C."/>
            <person name="Winkler A."/>
            <person name="Kalinowski J."/>
            <person name="Kampfer P."/>
            <person name="Glaeser S."/>
        </authorList>
    </citation>
    <scope>NUCLEOTIDE SEQUENCE [LARGE SCALE GENOMIC DNA]</scope>
    <source>
        <strain evidence="2 3">DSM 41677</strain>
    </source>
</reference>
<dbReference type="STRING" id="68231.AQJ30_24585"/>
<dbReference type="EMBL" id="LMWS01000031">
    <property type="protein sequence ID" value="KUN35841.1"/>
    <property type="molecule type" value="Genomic_DNA"/>
</dbReference>
<proteinExistence type="predicted"/>
<keyword evidence="3" id="KW-1185">Reference proteome</keyword>
<evidence type="ECO:0000313" key="2">
    <source>
        <dbReference type="EMBL" id="KUN35841.1"/>
    </source>
</evidence>
<feature type="region of interest" description="Disordered" evidence="1">
    <location>
        <begin position="202"/>
        <end position="221"/>
    </location>
</feature>
<name>A0A101QU79_9ACTN</name>
<evidence type="ECO:0000313" key="3">
    <source>
        <dbReference type="Proteomes" id="UP000053271"/>
    </source>
</evidence>
<evidence type="ECO:0000256" key="1">
    <source>
        <dbReference type="SAM" id="MobiDB-lite"/>
    </source>
</evidence>
<organism evidence="2 3">
    <name type="scientific">Streptomyces longwoodensis</name>
    <dbReference type="NCBI Taxonomy" id="68231"/>
    <lineage>
        <taxon>Bacteria</taxon>
        <taxon>Bacillati</taxon>
        <taxon>Actinomycetota</taxon>
        <taxon>Actinomycetes</taxon>
        <taxon>Kitasatosporales</taxon>
        <taxon>Streptomycetaceae</taxon>
        <taxon>Streptomyces</taxon>
    </lineage>
</organism>
<gene>
    <name evidence="2" type="ORF">AQJ30_24585</name>
</gene>
<sequence length="221" mass="24708">MPSALALCVYRGTVLRMAAAAPVPHNLTGLTFFIDTHIIDAMDEATLCLKHLGDEGWIDLQRTDAMDTELADAPEEKWERLTEASAGYPEALGPMVWGQSRWDSSVFGSEEDRIRLDDAFAILFPNADRATARDNHIRDAMHVSTAIRYGGYGFITRERRLLNKAPAIAARFPGFRMWSPEAALAEAAARIRGLRELHRREPNRGDLPAWPAETDLPRIPE</sequence>
<protein>
    <submittedName>
        <fullName evidence="2">Uncharacterized protein</fullName>
    </submittedName>
</protein>
<dbReference type="AlphaFoldDB" id="A0A101QU79"/>
<accession>A0A101QU79</accession>